<dbReference type="InterPro" id="IPR010730">
    <property type="entry name" value="HET"/>
</dbReference>
<reference evidence="3 4" key="1">
    <citation type="submission" date="2016-04" db="EMBL/GenBank/DDBJ databases">
        <title>A degradative enzymes factory behind the ericoid mycorrhizal symbiosis.</title>
        <authorList>
            <consortium name="DOE Joint Genome Institute"/>
            <person name="Martino E."/>
            <person name="Morin E."/>
            <person name="Grelet G."/>
            <person name="Kuo A."/>
            <person name="Kohler A."/>
            <person name="Daghino S."/>
            <person name="Barry K."/>
            <person name="Choi C."/>
            <person name="Cichocki N."/>
            <person name="Clum A."/>
            <person name="Copeland A."/>
            <person name="Hainaut M."/>
            <person name="Haridas S."/>
            <person name="Labutti K."/>
            <person name="Lindquist E."/>
            <person name="Lipzen A."/>
            <person name="Khouja H.-R."/>
            <person name="Murat C."/>
            <person name="Ohm R."/>
            <person name="Olson A."/>
            <person name="Spatafora J."/>
            <person name="Veneault-Fourrey C."/>
            <person name="Henrissat B."/>
            <person name="Grigoriev I."/>
            <person name="Martin F."/>
            <person name="Perotto S."/>
        </authorList>
    </citation>
    <scope>NUCLEOTIDE SEQUENCE [LARGE SCALE GENOMIC DNA]</scope>
    <source>
        <strain evidence="3 4">E</strain>
    </source>
</reference>
<feature type="region of interest" description="Disordered" evidence="1">
    <location>
        <begin position="19"/>
        <end position="63"/>
    </location>
</feature>
<dbReference type="EMBL" id="KZ613913">
    <property type="protein sequence ID" value="PMD50776.1"/>
    <property type="molecule type" value="Genomic_DNA"/>
</dbReference>
<dbReference type="Pfam" id="PF06985">
    <property type="entry name" value="HET"/>
    <property type="match status" value="1"/>
</dbReference>
<feature type="compositionally biased region" description="Polar residues" evidence="1">
    <location>
        <begin position="19"/>
        <end position="28"/>
    </location>
</feature>
<gene>
    <name evidence="3" type="ORF">K444DRAFT_576480</name>
</gene>
<dbReference type="GeneID" id="36585611"/>
<dbReference type="AlphaFoldDB" id="A0A2J6SJ28"/>
<sequence>MEPLFELIIRLRPRLVDDNLTTTSSPEASETDNEYMSDDEQNPRRQAGNITSQSGTNQQSSIQTTLRDDLVIRTNPATASPSSKSTSFRRPTHLSNIFPILFQTRAWNQTSYTCIHCKMLARWIYTTTQCPRTDLRTSEFDDMNLVDTIALEASRGCGNCQFMLGCLRQAVFSPDSSKTARFPHRYRLMLYDEGIQEECLLKLESVYEIMGWSYSLASCSLVVCNADGYDNTKLSKHINKDPRSAKSVSLVSQWLGECQNHENCPPQTEQPLPTRVINIPDMPGTNLSLWTTYGIPGKYIAFSHCWGGLVPVTTTIDTIKAHESEIVLTNLPRSFRDAIDIAQMLGFKYLWIDSLCIIQDSVQDWASECSKMAAVYANATLVIGAVAAADSTQGFLNPRNFLQGPPLGDVSKYFLQEKITSRKDQTISPLFSRAWAYQEALLAPRLLLYGSSRMSWECRHGIKDEGANIVVSSNTSCSKKQFYRIIDSTLPTSSIQIDPKGEQPTRADHSSSLLINSVCNRLNTWCGCVEDYSLRQLTRASDKLPALSGLAYKIHDPAMGEYLAGIWSKDLGTGLFWARHTAREELYSRPFFKCRDYRAPSWSWASCEGPVNFRVEHNASSRPAIATDAAFASDVWKERYAPKLVDYKMLLATSDKYGQVLEGSYITLEGFSKKMYPYNLAPKCPKKETDYWPSPYPILAEYDGSFTIRLDHLSGLQEKYTWFGTETTPGSRLLLLLSASRCLILKYVGNDSWERDGCCVLPSEECPLNNSYSSWEKSKFKLV</sequence>
<dbReference type="PANTHER" id="PTHR33112:SF16">
    <property type="entry name" value="HETEROKARYON INCOMPATIBILITY DOMAIN-CONTAINING PROTEIN"/>
    <property type="match status" value="1"/>
</dbReference>
<feature type="compositionally biased region" description="Polar residues" evidence="1">
    <location>
        <begin position="48"/>
        <end position="63"/>
    </location>
</feature>
<proteinExistence type="predicted"/>
<evidence type="ECO:0000313" key="3">
    <source>
        <dbReference type="EMBL" id="PMD50776.1"/>
    </source>
</evidence>
<protein>
    <submittedName>
        <fullName evidence="3">HET-domain-containing protein</fullName>
    </submittedName>
</protein>
<dbReference type="InParanoid" id="A0A2J6SJ28"/>
<dbReference type="OrthoDB" id="3494973at2759"/>
<dbReference type="PANTHER" id="PTHR33112">
    <property type="entry name" value="DOMAIN PROTEIN, PUTATIVE-RELATED"/>
    <property type="match status" value="1"/>
</dbReference>
<organism evidence="3 4">
    <name type="scientific">Hyaloscypha bicolor E</name>
    <dbReference type="NCBI Taxonomy" id="1095630"/>
    <lineage>
        <taxon>Eukaryota</taxon>
        <taxon>Fungi</taxon>
        <taxon>Dikarya</taxon>
        <taxon>Ascomycota</taxon>
        <taxon>Pezizomycotina</taxon>
        <taxon>Leotiomycetes</taxon>
        <taxon>Helotiales</taxon>
        <taxon>Hyaloscyphaceae</taxon>
        <taxon>Hyaloscypha</taxon>
        <taxon>Hyaloscypha bicolor</taxon>
    </lineage>
</organism>
<keyword evidence="4" id="KW-1185">Reference proteome</keyword>
<feature type="compositionally biased region" description="Acidic residues" evidence="1">
    <location>
        <begin position="29"/>
        <end position="40"/>
    </location>
</feature>
<evidence type="ECO:0000256" key="1">
    <source>
        <dbReference type="SAM" id="MobiDB-lite"/>
    </source>
</evidence>
<feature type="domain" description="Heterokaryon incompatibility" evidence="2">
    <location>
        <begin position="299"/>
        <end position="439"/>
    </location>
</feature>
<name>A0A2J6SJ28_9HELO</name>
<dbReference type="Proteomes" id="UP000235371">
    <property type="component" value="Unassembled WGS sequence"/>
</dbReference>
<dbReference type="RefSeq" id="XP_024727680.1">
    <property type="nucleotide sequence ID" value="XM_024877534.1"/>
</dbReference>
<evidence type="ECO:0000313" key="4">
    <source>
        <dbReference type="Proteomes" id="UP000235371"/>
    </source>
</evidence>
<dbReference type="STRING" id="1095630.A0A2J6SJ28"/>
<evidence type="ECO:0000259" key="2">
    <source>
        <dbReference type="Pfam" id="PF06985"/>
    </source>
</evidence>
<accession>A0A2J6SJ28</accession>